<dbReference type="InterPro" id="IPR011009">
    <property type="entry name" value="Kinase-like_dom_sf"/>
</dbReference>
<dbReference type="InterPro" id="IPR050117">
    <property type="entry name" value="MAPK"/>
</dbReference>
<dbReference type="PROSITE" id="PS00108">
    <property type="entry name" value="PROTEIN_KINASE_ST"/>
    <property type="match status" value="1"/>
</dbReference>
<accession>A0ABR2GLV7</accession>
<protein>
    <recommendedName>
        <fullName evidence="5">Protein kinase domain-containing protein</fullName>
    </recommendedName>
</protein>
<keyword evidence="2 3" id="KW-0067">ATP-binding</keyword>
<evidence type="ECO:0000256" key="3">
    <source>
        <dbReference type="PROSITE-ProRule" id="PRU10141"/>
    </source>
</evidence>
<dbReference type="InterPro" id="IPR017441">
    <property type="entry name" value="Protein_kinase_ATP_BS"/>
</dbReference>
<organism evidence="6 8">
    <name type="scientific">Tritrichomonas musculus</name>
    <dbReference type="NCBI Taxonomy" id="1915356"/>
    <lineage>
        <taxon>Eukaryota</taxon>
        <taxon>Metamonada</taxon>
        <taxon>Parabasalia</taxon>
        <taxon>Tritrichomonadida</taxon>
        <taxon>Tritrichomonadidae</taxon>
        <taxon>Tritrichomonas</taxon>
    </lineage>
</organism>
<dbReference type="SMART" id="SM00220">
    <property type="entry name" value="S_TKc"/>
    <property type="match status" value="1"/>
</dbReference>
<evidence type="ECO:0000256" key="2">
    <source>
        <dbReference type="ARBA" id="ARBA00022840"/>
    </source>
</evidence>
<dbReference type="EMBL" id="JAPFFF010000371">
    <property type="protein sequence ID" value="KAK8834567.1"/>
    <property type="molecule type" value="Genomic_DNA"/>
</dbReference>
<dbReference type="InterPro" id="IPR000719">
    <property type="entry name" value="Prot_kinase_dom"/>
</dbReference>
<feature type="region of interest" description="Disordered" evidence="4">
    <location>
        <begin position="359"/>
        <end position="383"/>
    </location>
</feature>
<evidence type="ECO:0000313" key="6">
    <source>
        <dbReference type="EMBL" id="KAK8834567.1"/>
    </source>
</evidence>
<dbReference type="InterPro" id="IPR008271">
    <property type="entry name" value="Ser/Thr_kinase_AS"/>
</dbReference>
<dbReference type="PROSITE" id="PS00107">
    <property type="entry name" value="PROTEIN_KINASE_ATP"/>
    <property type="match status" value="1"/>
</dbReference>
<feature type="domain" description="Protein kinase" evidence="5">
    <location>
        <begin position="11"/>
        <end position="302"/>
    </location>
</feature>
<evidence type="ECO:0000256" key="1">
    <source>
        <dbReference type="ARBA" id="ARBA00022741"/>
    </source>
</evidence>
<dbReference type="SUPFAM" id="SSF56112">
    <property type="entry name" value="Protein kinase-like (PK-like)"/>
    <property type="match status" value="1"/>
</dbReference>
<name>A0ABR2GLV7_9EUKA</name>
<dbReference type="Proteomes" id="UP001470230">
    <property type="component" value="Unassembled WGS sequence"/>
</dbReference>
<dbReference type="PROSITE" id="PS50011">
    <property type="entry name" value="PROTEIN_KINASE_DOM"/>
    <property type="match status" value="1"/>
</dbReference>
<dbReference type="Gene3D" id="1.10.510.10">
    <property type="entry name" value="Transferase(Phosphotransferase) domain 1"/>
    <property type="match status" value="1"/>
</dbReference>
<keyword evidence="1 3" id="KW-0547">Nucleotide-binding</keyword>
<keyword evidence="8" id="KW-1185">Reference proteome</keyword>
<proteinExistence type="predicted"/>
<comment type="caution">
    <text evidence="6">The sequence shown here is derived from an EMBL/GenBank/DDBJ whole genome shotgun (WGS) entry which is preliminary data.</text>
</comment>
<sequence length="537" mass="61439">MSNPVSFGPDFQVISKLGEGSFAEVFKVRSNQTGTYYAIKRLKKRYRTVDEVNKMPEIYALKVLQGHPNVIKLEDIIYGNKSGYVSMVFEIMDCNLYEFISSHKKAFDEKTTLVLIYQLLKTIDYMHTSKKMFHRDIKPENCMVDKKTFTLKLCDFGSTRGFNSSQSVYNQPFTEYVSTRWYRAPECILTSGSYGPEVDEWAVGCMLYELMTTKPLFPGKHEIDQIARIHKVLGSPSRNVLAQFKRNPNTQISFAFPSQKSTDLRNLLPRASPETIELLTKLLIYDPCQRITAGDALNLPAFESIRRFEENWENGSKNVPFALAYLQSQSQPSIQPNRFEVQKPHQIQPLNAKQQIALLKQQQQQNSSTLSDSSSSTTDIKNNNINSQYTTEYAPVIPPYQKKNQIQYSQQPMNQYPTSNNPFINQQLPQYHHHQQPALIQQPQISVTKPLISKKPNESNLLAESRKKAAMRIAQYNQKKLANIGLNAQMQQAQLRAKKAQPFHGPSFQFAEAKIANGGFQKPRPDIVQPRLPKIIL</sequence>
<feature type="binding site" evidence="3">
    <location>
        <position position="40"/>
    </location>
    <ligand>
        <name>ATP</name>
        <dbReference type="ChEBI" id="CHEBI:30616"/>
    </ligand>
</feature>
<evidence type="ECO:0000259" key="5">
    <source>
        <dbReference type="PROSITE" id="PS50011"/>
    </source>
</evidence>
<reference evidence="6 8" key="1">
    <citation type="submission" date="2024-04" db="EMBL/GenBank/DDBJ databases">
        <title>Tritrichomonas musculus Genome.</title>
        <authorList>
            <person name="Alves-Ferreira E."/>
            <person name="Grigg M."/>
            <person name="Lorenzi H."/>
            <person name="Galac M."/>
        </authorList>
    </citation>
    <scope>NUCLEOTIDE SEQUENCE [LARGE SCALE GENOMIC DNA]</scope>
    <source>
        <strain evidence="6 8">EAF2021</strain>
    </source>
</reference>
<evidence type="ECO:0000313" key="8">
    <source>
        <dbReference type="Proteomes" id="UP001470230"/>
    </source>
</evidence>
<dbReference type="PANTHER" id="PTHR24055">
    <property type="entry name" value="MITOGEN-ACTIVATED PROTEIN KINASE"/>
    <property type="match status" value="1"/>
</dbReference>
<evidence type="ECO:0000313" key="7">
    <source>
        <dbReference type="EMBL" id="KAK8882812.1"/>
    </source>
</evidence>
<gene>
    <name evidence="6" type="ORF">M9Y10_027535</name>
    <name evidence="7" type="ORF">M9Y10_045454</name>
</gene>
<evidence type="ECO:0000256" key="4">
    <source>
        <dbReference type="SAM" id="MobiDB-lite"/>
    </source>
</evidence>
<dbReference type="EMBL" id="JAPFFF010000009">
    <property type="protein sequence ID" value="KAK8882812.1"/>
    <property type="molecule type" value="Genomic_DNA"/>
</dbReference>
<dbReference type="Gene3D" id="3.30.200.20">
    <property type="entry name" value="Phosphorylase Kinase, domain 1"/>
    <property type="match status" value="1"/>
</dbReference>
<dbReference type="Pfam" id="PF00069">
    <property type="entry name" value="Pkinase"/>
    <property type="match status" value="1"/>
</dbReference>